<protein>
    <submittedName>
        <fullName evidence="1">Uncharacterized protein</fullName>
    </submittedName>
</protein>
<dbReference type="EMBL" id="JAHQIW010002762">
    <property type="protein sequence ID" value="KAJ1356268.1"/>
    <property type="molecule type" value="Genomic_DNA"/>
</dbReference>
<gene>
    <name evidence="1" type="ORF">KIN20_013948</name>
</gene>
<accession>A0AAD5MHK5</accession>
<comment type="caution">
    <text evidence="1">The sequence shown here is derived from an EMBL/GenBank/DDBJ whole genome shotgun (WGS) entry which is preliminary data.</text>
</comment>
<name>A0AAD5MHK5_PARTN</name>
<evidence type="ECO:0000313" key="1">
    <source>
        <dbReference type="EMBL" id="KAJ1356268.1"/>
    </source>
</evidence>
<dbReference type="AlphaFoldDB" id="A0AAD5MHK5"/>
<proteinExistence type="predicted"/>
<sequence>MFDLPLRIMFDQVQVVCLSFDGLCKDIPLTKAIDKQRTACVCLTGQAEWSAPPCLRP</sequence>
<keyword evidence="2" id="KW-1185">Reference proteome</keyword>
<evidence type="ECO:0000313" key="2">
    <source>
        <dbReference type="Proteomes" id="UP001196413"/>
    </source>
</evidence>
<dbReference type="Proteomes" id="UP001196413">
    <property type="component" value="Unassembled WGS sequence"/>
</dbReference>
<organism evidence="1 2">
    <name type="scientific">Parelaphostrongylus tenuis</name>
    <name type="common">Meningeal worm</name>
    <dbReference type="NCBI Taxonomy" id="148309"/>
    <lineage>
        <taxon>Eukaryota</taxon>
        <taxon>Metazoa</taxon>
        <taxon>Ecdysozoa</taxon>
        <taxon>Nematoda</taxon>
        <taxon>Chromadorea</taxon>
        <taxon>Rhabditida</taxon>
        <taxon>Rhabditina</taxon>
        <taxon>Rhabditomorpha</taxon>
        <taxon>Strongyloidea</taxon>
        <taxon>Metastrongylidae</taxon>
        <taxon>Parelaphostrongylus</taxon>
    </lineage>
</organism>
<reference evidence="1" key="1">
    <citation type="submission" date="2021-06" db="EMBL/GenBank/DDBJ databases">
        <title>Parelaphostrongylus tenuis whole genome reference sequence.</title>
        <authorList>
            <person name="Garwood T.J."/>
            <person name="Larsen P.A."/>
            <person name="Fountain-Jones N.M."/>
            <person name="Garbe J.R."/>
            <person name="Macchietto M.G."/>
            <person name="Kania S.A."/>
            <person name="Gerhold R.W."/>
            <person name="Richards J.E."/>
            <person name="Wolf T.M."/>
        </authorList>
    </citation>
    <scope>NUCLEOTIDE SEQUENCE</scope>
    <source>
        <strain evidence="1">MNPRO001-30</strain>
        <tissue evidence="1">Meninges</tissue>
    </source>
</reference>